<sequence>MAGQSPENTPAQTPAPRHDADAGRFILTVDGTDAVLDYHRDGNVMVITHTGVPSEIGGRGIAGQLVEAAFEHASQHKWKVRPECSYAAGWAKRHPAYLSLVE</sequence>
<dbReference type="Proteomes" id="UP000594059">
    <property type="component" value="Chromosome"/>
</dbReference>
<feature type="domain" description="N-acetyltransferase" evidence="2">
    <location>
        <begin position="17"/>
        <end position="102"/>
    </location>
</feature>
<dbReference type="PANTHER" id="PTHR31435:SF9">
    <property type="entry name" value="PROTEIN NATD1"/>
    <property type="match status" value="1"/>
</dbReference>
<gene>
    <name evidence="3" type="ORF">INQ41_07440</name>
</gene>
<evidence type="ECO:0000313" key="4">
    <source>
        <dbReference type="Proteomes" id="UP000594059"/>
    </source>
</evidence>
<proteinExistence type="predicted"/>
<dbReference type="KEGG" id="lcic:INQ41_07440"/>
<evidence type="ECO:0000313" key="3">
    <source>
        <dbReference type="EMBL" id="QOW18550.1"/>
    </source>
</evidence>
<dbReference type="InterPro" id="IPR016181">
    <property type="entry name" value="Acyl_CoA_acyltransferase"/>
</dbReference>
<dbReference type="AlphaFoldDB" id="A0A7S6UE12"/>
<evidence type="ECO:0000259" key="2">
    <source>
        <dbReference type="PROSITE" id="PS51729"/>
    </source>
</evidence>
<protein>
    <submittedName>
        <fullName evidence="3">N-acetyltransferase</fullName>
    </submittedName>
</protein>
<name>A0A7S6UE12_9GAMM</name>
<dbReference type="PANTHER" id="PTHR31435">
    <property type="entry name" value="PROTEIN NATD1"/>
    <property type="match status" value="1"/>
</dbReference>
<accession>A0A7S6UE12</accession>
<dbReference type="RefSeq" id="WP_193983236.1">
    <property type="nucleotide sequence ID" value="NZ_CP063656.1"/>
</dbReference>
<dbReference type="InterPro" id="IPR045057">
    <property type="entry name" value="Gcn5-rel_NAT"/>
</dbReference>
<feature type="region of interest" description="Disordered" evidence="1">
    <location>
        <begin position="1"/>
        <end position="21"/>
    </location>
</feature>
<dbReference type="Pfam" id="PF14542">
    <property type="entry name" value="Acetyltransf_CG"/>
    <property type="match status" value="1"/>
</dbReference>
<dbReference type="Gene3D" id="3.40.630.30">
    <property type="match status" value="1"/>
</dbReference>
<dbReference type="EMBL" id="CP063656">
    <property type="protein sequence ID" value="QOW18550.1"/>
    <property type="molecule type" value="Genomic_DNA"/>
</dbReference>
<reference evidence="3 4" key="1">
    <citation type="submission" date="2020-10" db="EMBL/GenBank/DDBJ databases">
        <title>complete genome sequencing of Lysobacter sp. H21R20.</title>
        <authorList>
            <person name="Bae J.-W."/>
            <person name="Lee S.-Y."/>
        </authorList>
    </citation>
    <scope>NUCLEOTIDE SEQUENCE [LARGE SCALE GENOMIC DNA]</scope>
    <source>
        <strain evidence="3 4">H21R20</strain>
    </source>
</reference>
<dbReference type="InterPro" id="IPR031165">
    <property type="entry name" value="GNAT_YJDJ"/>
</dbReference>
<organism evidence="3 4">
    <name type="scientific">Novilysobacter ciconiae</name>
    <dbReference type="NCBI Taxonomy" id="2781022"/>
    <lineage>
        <taxon>Bacteria</taxon>
        <taxon>Pseudomonadati</taxon>
        <taxon>Pseudomonadota</taxon>
        <taxon>Gammaproteobacteria</taxon>
        <taxon>Lysobacterales</taxon>
        <taxon>Lysobacteraceae</taxon>
        <taxon>Novilysobacter</taxon>
    </lineage>
</organism>
<dbReference type="GO" id="GO:0016740">
    <property type="term" value="F:transferase activity"/>
    <property type="evidence" value="ECO:0007669"/>
    <property type="project" value="UniProtKB-KW"/>
</dbReference>
<feature type="compositionally biased region" description="Polar residues" evidence="1">
    <location>
        <begin position="1"/>
        <end position="12"/>
    </location>
</feature>
<evidence type="ECO:0000256" key="1">
    <source>
        <dbReference type="SAM" id="MobiDB-lite"/>
    </source>
</evidence>
<dbReference type="SUPFAM" id="SSF55729">
    <property type="entry name" value="Acyl-CoA N-acyltransferases (Nat)"/>
    <property type="match status" value="1"/>
</dbReference>
<keyword evidence="4" id="KW-1185">Reference proteome</keyword>
<keyword evidence="3" id="KW-0808">Transferase</keyword>
<dbReference type="PROSITE" id="PS51729">
    <property type="entry name" value="GNAT_YJDJ"/>
    <property type="match status" value="1"/>
</dbReference>